<evidence type="ECO:0000313" key="5">
    <source>
        <dbReference type="Proteomes" id="UP000054564"/>
    </source>
</evidence>
<dbReference type="InterPro" id="IPR016024">
    <property type="entry name" value="ARM-type_fold"/>
</dbReference>
<dbReference type="Pfam" id="PF11707">
    <property type="entry name" value="Npa1"/>
    <property type="match status" value="1"/>
</dbReference>
<name>A0A0L0V1T8_9BASI</name>
<accession>A0A0L0V1T8</accession>
<dbReference type="InterPro" id="IPR032436">
    <property type="entry name" value="URB1_C"/>
</dbReference>
<reference evidence="5" key="1">
    <citation type="submission" date="2014-03" db="EMBL/GenBank/DDBJ databases">
        <title>The Genome Sequence of Puccinia striiformis f. sp. tritici PST-78.</title>
        <authorList>
            <consortium name="The Broad Institute Genome Sequencing Platform"/>
            <person name="Cuomo C."/>
            <person name="Hulbert S."/>
            <person name="Chen X."/>
            <person name="Walker B."/>
            <person name="Young S.K."/>
            <person name="Zeng Q."/>
            <person name="Gargeya S."/>
            <person name="Fitzgerald M."/>
            <person name="Haas B."/>
            <person name="Abouelleil A."/>
            <person name="Alvarado L."/>
            <person name="Arachchi H.M."/>
            <person name="Berlin A.M."/>
            <person name="Chapman S.B."/>
            <person name="Goldberg J."/>
            <person name="Griggs A."/>
            <person name="Gujja S."/>
            <person name="Hansen M."/>
            <person name="Howarth C."/>
            <person name="Imamovic A."/>
            <person name="Larimer J."/>
            <person name="McCowan C."/>
            <person name="Montmayeur A."/>
            <person name="Murphy C."/>
            <person name="Neiman D."/>
            <person name="Pearson M."/>
            <person name="Priest M."/>
            <person name="Roberts A."/>
            <person name="Saif S."/>
            <person name="Shea T."/>
            <person name="Sisk P."/>
            <person name="Sykes S."/>
            <person name="Wortman J."/>
            <person name="Nusbaum C."/>
            <person name="Birren B."/>
        </authorList>
    </citation>
    <scope>NUCLEOTIDE SEQUENCE [LARGE SCALE GENOMIC DNA]</scope>
    <source>
        <strain evidence="5">race PST-78</strain>
    </source>
</reference>
<feature type="domain" description="URB1 N-terminal" evidence="2">
    <location>
        <begin position="57"/>
        <end position="408"/>
    </location>
</feature>
<dbReference type="STRING" id="1165861.A0A0L0V1T8"/>
<dbReference type="PANTHER" id="PTHR13500">
    <property type="entry name" value="NUCLEOLAR PRERIBOSOMAL-ASSOCIATED PROTEIN 1"/>
    <property type="match status" value="1"/>
</dbReference>
<evidence type="ECO:0000259" key="2">
    <source>
        <dbReference type="Pfam" id="PF11707"/>
    </source>
</evidence>
<gene>
    <name evidence="4" type="ORF">PSTG_13378</name>
</gene>
<keyword evidence="5" id="KW-1185">Reference proteome</keyword>
<proteinExistence type="predicted"/>
<feature type="compositionally biased region" description="Polar residues" evidence="1">
    <location>
        <begin position="180"/>
        <end position="191"/>
    </location>
</feature>
<feature type="domain" description="URB1 C-terminal" evidence="3">
    <location>
        <begin position="1634"/>
        <end position="1830"/>
    </location>
</feature>
<protein>
    <submittedName>
        <fullName evidence="4">Uncharacterized protein</fullName>
    </submittedName>
</protein>
<evidence type="ECO:0000259" key="3">
    <source>
        <dbReference type="Pfam" id="PF16201"/>
    </source>
</evidence>
<dbReference type="EMBL" id="AJIL01000141">
    <property type="protein sequence ID" value="KNE93267.1"/>
    <property type="molecule type" value="Genomic_DNA"/>
</dbReference>
<dbReference type="SUPFAM" id="SSF48371">
    <property type="entry name" value="ARM repeat"/>
    <property type="match status" value="1"/>
</dbReference>
<evidence type="ECO:0000313" key="4">
    <source>
        <dbReference type="EMBL" id="KNE93267.1"/>
    </source>
</evidence>
<organism evidence="4 5">
    <name type="scientific">Puccinia striiformis f. sp. tritici PST-78</name>
    <dbReference type="NCBI Taxonomy" id="1165861"/>
    <lineage>
        <taxon>Eukaryota</taxon>
        <taxon>Fungi</taxon>
        <taxon>Dikarya</taxon>
        <taxon>Basidiomycota</taxon>
        <taxon>Pucciniomycotina</taxon>
        <taxon>Pucciniomycetes</taxon>
        <taxon>Pucciniales</taxon>
        <taxon>Pucciniaceae</taxon>
        <taxon>Puccinia</taxon>
    </lineage>
</organism>
<sequence length="1967" mass="218954">MAQAPQVFKSGTQVIAGLKAQDPVKIGSALSQLRQLCSVKPFPAVVIDYLQLEPAADSIFQILNVAREANSIHLLANSLYTLSYLISRSPTSPFDTRHAVDGSRIINHLIQNHSKSIHRCFAPGRTEATLACLTLLISCVCWNEGACAKIVIGELRWDHKTVTRLLQTRQTVTAPEGTALPNQKGNRSAPKSSKLKGQLHKADIRTLMLRFIFSIVSSTELRASSKQELWKTKGLAEGVLKGLQVDPYETVAFVLGNLWEDVTRRHTRNAANYNHNAFIHHSGWEIFDQNAITMLVQLLERDDSLKDIQNTKLDSTETVAQMAERFLTNLTVFLAKSMSTTIFQHQSNSRLPPYRILLNLVKCLSPTKSMRRWRLALHILESVPSLCFSLWRTASPAIEPSSSLAWISSVGFATKVASIPFGLSLGPNTHSLIPDNMNSLTSLAKNLLAQCIPTPLNRAWFTKTLQYPDALVSFSSLALLLTGLKKARKISDQLEVVIRSTAVDHSAGTSTLWSKLLLAFQQSLQAVLPDSQVLIAILQTSSRRANESKSASVGPPEHSTDESQPNTATRTQKENDTDGDIVAFGALAVLLLYHQLIPQTMRNLNFDHTKLIPTFFKLNLNDEHDESQSSSLLTLHRLQSPIAYLCQSRTLPLIGHSASTNPTQPSPALVKVLLLLSSFPLSEKAADSDLAHTPVLIRDIAQETLQAICKSIVPHLRDESEYQELCIWLSALSELRRVGDCVTPLVIFLEDCIRACLRQPLKYLQISEERRNHSTEPMIGARPPTLISALLAKVNAITKGSSTSSTNPSRVALISLVIKFLNLYLFMVLSTSHQTRPITMVHDISSQLSQAFSVTMSNQADAPSTYPDYLGDAMMDILRSATQLLNSATESCHKAISWPSYITQSIFSDQVSALDLMHESFSFTNKKPKPSKTKKAVAFMDLDSTTTSATFIENGIQSRHHQMEFLRFITRAVEVDMFGIGAFNSEGASANIEQLDYETKASNIKVLVGIISKSFSNDPAVIECFLEEMWHIAQLLVEKRDFELLMDILRAACTGLDKTKAESIKVLTRYSDLISDSALPSLKSKIKKGKSTAKDNALIQCSCYLFPLLDARHQSKLLVALLSSVNPELLGDANCASSITKLVNLTSGLPPQEKQSHLDQLSIDPVIRTLCVLSNTNSSKVATEMLLEIIERSLNASRNSDETDEAWSTYSLEVFGSCSTEHSDFGTKLRITSYLARKNKKITLAAITWLSQTPIDQLKLAWDGTLSLLVACLENQTKDDARYDACLLPLGKRRLDELIITIGSCLFSGNDQTPPSVLPNGKETRLLACKALKLIYSSTESLVEQLLADQMTQSGVIPAYSESLDVLSSFRSNHLDAYIDRCLSWLVRRFAEDETCTEDTIRLVESLHAIVARKPAEYALSTHLVNPVLTAALDRLIDSGCVMKLMDLFIRHTKLGEADALKHVRATVESRNFRSLMKSSHQDRGEQDALVLAVINQLVISYPIVATHASLSKTLIPFYGGTLSIKDRLIFQVFHIEDLWSQTSEIADVMLAWKPIIGNRVTTNKPLDVVALLDSEKVEATSVWVLSRRGSDRLPSLPEYYDPSFLLALFLRLIQPGEPMVISTWQSIARVGLLGLAMCALSSDMAAWRFLGDRCLAKSSEKLKALEHMDASEILLPMEHFRYLHVTSEETAKIANVPHIITLFLSRCLSVFCTAPGSALHQTLSRFLLQRPVIDAKDVPMLYSLLYSSADAPSEGHIWLMQMLHDGLCTTIDWKIMNHRQTFEIFITLTQSSSHRIAPKLRHLLLKLLRKAVSHNQACVKLISKPGLLKVLEQFKPSLKREWKAVMNILQEVASRMPLFHKAIARETVENVIQLLSHFSQTEYCSNSSLVVKTLVILRSLLICSSSWIVENSHQMILYRSETRLILLRFNHLSQSLSHQKGAQPSLDTHNRLANEIRARVSYLLQL</sequence>
<evidence type="ECO:0000256" key="1">
    <source>
        <dbReference type="SAM" id="MobiDB-lite"/>
    </source>
</evidence>
<dbReference type="PANTHER" id="PTHR13500:SF0">
    <property type="entry name" value="NUCLEOLAR PRE-RIBOSOMAL-ASSOCIATED PROTEIN 1"/>
    <property type="match status" value="1"/>
</dbReference>
<feature type="region of interest" description="Disordered" evidence="1">
    <location>
        <begin position="546"/>
        <end position="575"/>
    </location>
</feature>
<dbReference type="GO" id="GO:0000466">
    <property type="term" value="P:maturation of 5.8S rRNA from tricistronic rRNA transcript (SSU-rRNA, 5.8S rRNA, LSU-rRNA)"/>
    <property type="evidence" value="ECO:0007669"/>
    <property type="project" value="TreeGrafter"/>
</dbReference>
<dbReference type="GO" id="GO:0000463">
    <property type="term" value="P:maturation of LSU-rRNA from tricistronic rRNA transcript (SSU-rRNA, 5.8S rRNA, LSU-rRNA)"/>
    <property type="evidence" value="ECO:0007669"/>
    <property type="project" value="TreeGrafter"/>
</dbReference>
<dbReference type="InterPro" id="IPR021714">
    <property type="entry name" value="URB1_N"/>
</dbReference>
<feature type="region of interest" description="Disordered" evidence="1">
    <location>
        <begin position="173"/>
        <end position="196"/>
    </location>
</feature>
<comment type="caution">
    <text evidence="4">The sequence shown here is derived from an EMBL/GenBank/DDBJ whole genome shotgun (WGS) entry which is preliminary data.</text>
</comment>
<dbReference type="Proteomes" id="UP000054564">
    <property type="component" value="Unassembled WGS sequence"/>
</dbReference>
<dbReference type="OrthoDB" id="72892at2759"/>
<dbReference type="GO" id="GO:0005730">
    <property type="term" value="C:nucleolus"/>
    <property type="evidence" value="ECO:0007669"/>
    <property type="project" value="TreeGrafter"/>
</dbReference>
<dbReference type="InterPro" id="IPR039844">
    <property type="entry name" value="URB1"/>
</dbReference>
<dbReference type="Pfam" id="PF16201">
    <property type="entry name" value="NopRA1"/>
    <property type="match status" value="1"/>
</dbReference>